<comment type="caution">
    <text evidence="2">The sequence shown here is derived from an EMBL/GenBank/DDBJ whole genome shotgun (WGS) entry which is preliminary data.</text>
</comment>
<dbReference type="EMBL" id="JAWLNX010000004">
    <property type="protein sequence ID" value="MEB3367292.1"/>
    <property type="molecule type" value="Genomic_DNA"/>
</dbReference>
<evidence type="ECO:0000313" key="3">
    <source>
        <dbReference type="Proteomes" id="UP001327093"/>
    </source>
</evidence>
<organism evidence="2 3">
    <name type="scientific">Saccharopolyspora mangrovi</name>
    <dbReference type="NCBI Taxonomy" id="3082379"/>
    <lineage>
        <taxon>Bacteria</taxon>
        <taxon>Bacillati</taxon>
        <taxon>Actinomycetota</taxon>
        <taxon>Actinomycetes</taxon>
        <taxon>Pseudonocardiales</taxon>
        <taxon>Pseudonocardiaceae</taxon>
        <taxon>Saccharopolyspora</taxon>
    </lineage>
</organism>
<dbReference type="Proteomes" id="UP001327093">
    <property type="component" value="Unassembled WGS sequence"/>
</dbReference>
<gene>
    <name evidence="2" type="ORF">R4I43_07730</name>
</gene>
<keyword evidence="3" id="KW-1185">Reference proteome</keyword>
<dbReference type="InterPro" id="IPR049244">
    <property type="entry name" value="DUF6879"/>
</dbReference>
<accession>A0ABU6A754</accession>
<feature type="domain" description="DUF6879" evidence="1">
    <location>
        <begin position="21"/>
        <end position="190"/>
    </location>
</feature>
<name>A0ABU6A754_9PSEU</name>
<evidence type="ECO:0000259" key="1">
    <source>
        <dbReference type="Pfam" id="PF21806"/>
    </source>
</evidence>
<protein>
    <recommendedName>
        <fullName evidence="1">DUF6879 domain-containing protein</fullName>
    </recommendedName>
</protein>
<dbReference type="Pfam" id="PF21806">
    <property type="entry name" value="DUF6879"/>
    <property type="match status" value="1"/>
</dbReference>
<proteinExistence type="predicted"/>
<dbReference type="RefSeq" id="WP_324264846.1">
    <property type="nucleotide sequence ID" value="NZ_JAWLNX010000004.1"/>
</dbReference>
<sequence length="203" mass="23606">MSEMIAEISGERLTLDEYVRDFNERFWSPGNTGGWKLERRQTFRQPESASWSAFAEGDWERALQLIEDRRPEMRDYYRKIAEHGFEVHRLRVIEEPLSPYLIWELNSLRLRAEFGDWIRVLDADRLAALEEGGPLPELFVIGPDTVYEVLYDEDGIAVGATRSVGRSQAKKAIRFIRSMYEQGERLADFYDREVAGLRPPGAM</sequence>
<evidence type="ECO:0000313" key="2">
    <source>
        <dbReference type="EMBL" id="MEB3367292.1"/>
    </source>
</evidence>
<reference evidence="2 3" key="1">
    <citation type="submission" date="2023-10" db="EMBL/GenBank/DDBJ databases">
        <title>Saccharopolyspora sp. nov., isolated from mangrove soil.</title>
        <authorList>
            <person name="Lu Y."/>
            <person name="Liu W."/>
        </authorList>
    </citation>
    <scope>NUCLEOTIDE SEQUENCE [LARGE SCALE GENOMIC DNA]</scope>
    <source>
        <strain evidence="2 3">S2-29</strain>
    </source>
</reference>